<evidence type="ECO:0000313" key="4">
    <source>
        <dbReference type="Proteomes" id="UP000070444"/>
    </source>
</evidence>
<evidence type="ECO:0000313" key="3">
    <source>
        <dbReference type="EMBL" id="KXN69327.1"/>
    </source>
</evidence>
<keyword evidence="2" id="KW-1133">Transmembrane helix</keyword>
<reference evidence="3 4" key="1">
    <citation type="journal article" date="2015" name="Genome Biol. Evol.">
        <title>Phylogenomic analyses indicate that early fungi evolved digesting cell walls of algal ancestors of land plants.</title>
        <authorList>
            <person name="Chang Y."/>
            <person name="Wang S."/>
            <person name="Sekimoto S."/>
            <person name="Aerts A.L."/>
            <person name="Choi C."/>
            <person name="Clum A."/>
            <person name="LaButti K.M."/>
            <person name="Lindquist E.A."/>
            <person name="Yee Ngan C."/>
            <person name="Ohm R.A."/>
            <person name="Salamov A.A."/>
            <person name="Grigoriev I.V."/>
            <person name="Spatafora J.W."/>
            <person name="Berbee M.L."/>
        </authorList>
    </citation>
    <scope>NUCLEOTIDE SEQUENCE [LARGE SCALE GENOMIC DNA]</scope>
    <source>
        <strain evidence="3 4">NRRL 28638</strain>
    </source>
</reference>
<feature type="transmembrane region" description="Helical" evidence="2">
    <location>
        <begin position="38"/>
        <end position="56"/>
    </location>
</feature>
<gene>
    <name evidence="3" type="ORF">CONCODRAFT_8290</name>
</gene>
<keyword evidence="2" id="KW-0812">Transmembrane</keyword>
<proteinExistence type="predicted"/>
<keyword evidence="4" id="KW-1185">Reference proteome</keyword>
<keyword evidence="2" id="KW-0472">Membrane</keyword>
<evidence type="ECO:0000256" key="1">
    <source>
        <dbReference type="SAM" id="MobiDB-lite"/>
    </source>
</evidence>
<name>A0A137P2S0_CONC2</name>
<accession>A0A137P2S0</accession>
<sequence>MPNQRMKSSLRPISIANKEKDSEAKESSITLPTYSIELTAASCTLLLFAILFFIYVKNKQIKSSSLNHKPKRIGLMQIVWAKTDATNVENFYKLDKLKGLYNNVTRTGRNSFATRLFSNMIDKVESY</sequence>
<evidence type="ECO:0000256" key="2">
    <source>
        <dbReference type="SAM" id="Phobius"/>
    </source>
</evidence>
<dbReference type="EMBL" id="KQ964539">
    <property type="protein sequence ID" value="KXN69327.1"/>
    <property type="molecule type" value="Genomic_DNA"/>
</dbReference>
<dbReference type="AlphaFoldDB" id="A0A137P2S0"/>
<protein>
    <submittedName>
        <fullName evidence="3">Uncharacterized protein</fullName>
    </submittedName>
</protein>
<organism evidence="3 4">
    <name type="scientific">Conidiobolus coronatus (strain ATCC 28846 / CBS 209.66 / NRRL 28638)</name>
    <name type="common">Delacroixia coronata</name>
    <dbReference type="NCBI Taxonomy" id="796925"/>
    <lineage>
        <taxon>Eukaryota</taxon>
        <taxon>Fungi</taxon>
        <taxon>Fungi incertae sedis</taxon>
        <taxon>Zoopagomycota</taxon>
        <taxon>Entomophthoromycotina</taxon>
        <taxon>Entomophthoromycetes</taxon>
        <taxon>Entomophthorales</taxon>
        <taxon>Ancylistaceae</taxon>
        <taxon>Conidiobolus</taxon>
    </lineage>
</organism>
<dbReference type="Proteomes" id="UP000070444">
    <property type="component" value="Unassembled WGS sequence"/>
</dbReference>
<feature type="region of interest" description="Disordered" evidence="1">
    <location>
        <begin position="1"/>
        <end position="23"/>
    </location>
</feature>